<gene>
    <name evidence="2" type="ordered locus">DMR_35280</name>
</gene>
<organism evidence="2 3">
    <name type="scientific">Solidesulfovibrio magneticus (strain ATCC 700980 / DSM 13731 / RS-1)</name>
    <name type="common">Desulfovibrio magneticus</name>
    <dbReference type="NCBI Taxonomy" id="573370"/>
    <lineage>
        <taxon>Bacteria</taxon>
        <taxon>Pseudomonadati</taxon>
        <taxon>Thermodesulfobacteriota</taxon>
        <taxon>Desulfovibrionia</taxon>
        <taxon>Desulfovibrionales</taxon>
        <taxon>Desulfovibrionaceae</taxon>
        <taxon>Solidesulfovibrio</taxon>
    </lineage>
</organism>
<proteinExistence type="predicted"/>
<protein>
    <submittedName>
        <fullName evidence="2">Hypothetical membrane protein</fullName>
    </submittedName>
</protein>
<keyword evidence="1" id="KW-0472">Membrane</keyword>
<accession>C4XL78</accession>
<dbReference type="AlphaFoldDB" id="C4XL78"/>
<reference evidence="2 3" key="1">
    <citation type="journal article" date="2009" name="Genome Res.">
        <title>Whole genome sequence of Desulfovibrio magneticus strain RS-1 revealed common gene clusters in magnetotactic bacteria.</title>
        <authorList>
            <person name="Nakazawa H."/>
            <person name="Arakaki A."/>
            <person name="Narita-Yamada S."/>
            <person name="Yashiro I."/>
            <person name="Jinno K."/>
            <person name="Aoki N."/>
            <person name="Tsuruyama A."/>
            <person name="Okamura Y."/>
            <person name="Tanikawa S."/>
            <person name="Fujita N."/>
            <person name="Takeyama H."/>
            <person name="Matsunaga T."/>
        </authorList>
    </citation>
    <scope>NUCLEOTIDE SEQUENCE [LARGE SCALE GENOMIC DNA]</scope>
    <source>
        <strain evidence="3">ATCC 700980 / DSM 13731 / RS-1</strain>
    </source>
</reference>
<evidence type="ECO:0000313" key="2">
    <source>
        <dbReference type="EMBL" id="BAH77019.1"/>
    </source>
</evidence>
<keyword evidence="1" id="KW-0812">Transmembrane</keyword>
<dbReference type="Proteomes" id="UP000009071">
    <property type="component" value="Chromosome"/>
</dbReference>
<sequence length="227" mass="26862">MIRVLAMADATADTPAARRAKRRFLARRRCLRALRRTLAFIVVVTPFCYFGFLLCCHMPPEWQRGLPDLILLYEWWMFFRNAFTLLRNIWFTPLLAVLPLLVNLVFIVAYPPGQAWKIRRDTYFNQFLPDRLAVIKHIENGDFPGFTPREGNVALPEAYAHTSLPFGRVSYTRGDNGYTIFFYTSWNVLEAYQGFAFNKEYSKDHSPPQEAYKYMEFMTPQWYYIEY</sequence>
<feature type="transmembrane region" description="Helical" evidence="1">
    <location>
        <begin position="89"/>
        <end position="110"/>
    </location>
</feature>
<dbReference type="STRING" id="573370.DMR_35280"/>
<keyword evidence="1" id="KW-1133">Transmembrane helix</keyword>
<evidence type="ECO:0000256" key="1">
    <source>
        <dbReference type="SAM" id="Phobius"/>
    </source>
</evidence>
<dbReference type="HOGENOM" id="CLU_1218203_0_0_7"/>
<keyword evidence="3" id="KW-1185">Reference proteome</keyword>
<feature type="transmembrane region" description="Helical" evidence="1">
    <location>
        <begin position="37"/>
        <end position="60"/>
    </location>
</feature>
<name>C4XL78_SOLM1</name>
<dbReference type="EMBL" id="AP010904">
    <property type="protein sequence ID" value="BAH77019.1"/>
    <property type="molecule type" value="Genomic_DNA"/>
</dbReference>
<dbReference type="KEGG" id="dma:DMR_35280"/>
<evidence type="ECO:0000313" key="3">
    <source>
        <dbReference type="Proteomes" id="UP000009071"/>
    </source>
</evidence>